<dbReference type="OrthoDB" id="2555580at2759"/>
<gene>
    <name evidence="2" type="ORF">UTRI_06680</name>
</gene>
<feature type="compositionally biased region" description="Low complexity" evidence="1">
    <location>
        <begin position="353"/>
        <end position="372"/>
    </location>
</feature>
<dbReference type="EMBL" id="OOIN01000041">
    <property type="protein sequence ID" value="SPO31843.1"/>
    <property type="molecule type" value="Genomic_DNA"/>
</dbReference>
<feature type="compositionally biased region" description="Low complexity" evidence="1">
    <location>
        <begin position="212"/>
        <end position="222"/>
    </location>
</feature>
<feature type="compositionally biased region" description="Basic and acidic residues" evidence="1">
    <location>
        <begin position="294"/>
        <end position="305"/>
    </location>
</feature>
<name>A0A5C3EMK9_9BASI</name>
<feature type="region of interest" description="Disordered" evidence="1">
    <location>
        <begin position="640"/>
        <end position="667"/>
    </location>
</feature>
<organism evidence="2 3">
    <name type="scientific">Ustilago trichophora</name>
    <dbReference type="NCBI Taxonomy" id="86804"/>
    <lineage>
        <taxon>Eukaryota</taxon>
        <taxon>Fungi</taxon>
        <taxon>Dikarya</taxon>
        <taxon>Basidiomycota</taxon>
        <taxon>Ustilaginomycotina</taxon>
        <taxon>Ustilaginomycetes</taxon>
        <taxon>Ustilaginales</taxon>
        <taxon>Ustilaginaceae</taxon>
        <taxon>Ustilago</taxon>
    </lineage>
</organism>
<evidence type="ECO:0000313" key="3">
    <source>
        <dbReference type="Proteomes" id="UP000324022"/>
    </source>
</evidence>
<evidence type="ECO:0000313" key="2">
    <source>
        <dbReference type="EMBL" id="SPO31843.1"/>
    </source>
</evidence>
<feature type="compositionally biased region" description="Low complexity" evidence="1">
    <location>
        <begin position="118"/>
        <end position="127"/>
    </location>
</feature>
<dbReference type="Proteomes" id="UP000324022">
    <property type="component" value="Unassembled WGS sequence"/>
</dbReference>
<feature type="region of interest" description="Disordered" evidence="1">
    <location>
        <begin position="167"/>
        <end position="222"/>
    </location>
</feature>
<feature type="compositionally biased region" description="Polar residues" evidence="1">
    <location>
        <begin position="104"/>
        <end position="113"/>
    </location>
</feature>
<feature type="compositionally biased region" description="Low complexity" evidence="1">
    <location>
        <begin position="84"/>
        <end position="103"/>
    </location>
</feature>
<reference evidence="2 3" key="1">
    <citation type="submission" date="2018-03" db="EMBL/GenBank/DDBJ databases">
        <authorList>
            <person name="Guldener U."/>
        </authorList>
    </citation>
    <scope>NUCLEOTIDE SEQUENCE [LARGE SCALE GENOMIC DNA]</scope>
    <source>
        <strain evidence="2 3">NBRC100155</strain>
    </source>
</reference>
<feature type="compositionally biased region" description="Basic and acidic residues" evidence="1">
    <location>
        <begin position="8"/>
        <end position="20"/>
    </location>
</feature>
<keyword evidence="3" id="KW-1185">Reference proteome</keyword>
<feature type="region of interest" description="Disordered" evidence="1">
    <location>
        <begin position="425"/>
        <end position="482"/>
    </location>
</feature>
<proteinExistence type="predicted"/>
<feature type="compositionally biased region" description="Polar residues" evidence="1">
    <location>
        <begin position="465"/>
        <end position="475"/>
    </location>
</feature>
<protein>
    <submittedName>
        <fullName evidence="2">Uncharacterized protein</fullName>
    </submittedName>
</protein>
<dbReference type="AlphaFoldDB" id="A0A5C3EMK9"/>
<sequence>MSLRFLTRRRDRDRDRDRSSSHTTSPASTCVILPSTSAAKAKSPVPAQVHIISWDPKQLEASGREVHIRSRGDDARLDATPVYTADTTSTSTSASTSARPSSTILTNNSTTHTRLNHRATSARPRTAPRTDAHDRASPESFFDSAPFSAPITADILRHEHVEELVPSWSTHDSLESSRINPIRRLASKARRTKSRSQHNTTDFHQSSLDAIPSSLPSTSRSPFSSIHRNASVQSLASFISFSAAGSKDTDADPIPAGASTSFLSRIPSTSKLRRKKNASSADIHFSTTAFTLPHTHDADVKEPTKPNRSRSASLSNMAPRFLRKDLPLPPTPSKPNTRGKAGAPPSAWKAETGAGDASSFSSDNDAASSSAGHIDSTPSVSKHARQGSADTSILTTHASSVQASHLLSPPPSSTEITSKRFSAYISRSPASPAQPSDAFQHHQLQPTLANPESPSISGLPLPPSNTGNTNTSLPTDQLFKRLGPPPVGLDPSCFIERVSLIQSYILSQVPPAPLPKHSPTDSNSLRLSLPPPPSSNPSSSRSITALKDEFDKLECLTEQHMSLSLPPASHVTSLRLEEAFLEARRRCGVDASRSWFSSPSFSEAADLHCANGGGGVGVGGGGGMGGGLGLSGIERKSEVGHGEVSLKPAPRSRRRAGVANGMRGRRPITAPEAAYDSSGVAALARGGGMSFTTPTSDPNGARPGTARSTLTQQVSSDSHRTILNKGELFTPQSFSAKPAPTLIADHTNPSEKPAYPPSTTTTQTRLSSSDHDSSSSHTHCSSCSVKSPLFLSHSHFQPWHSDSNSFLPNYSTSATATTAMTGLLVKTRDSQDTQATEEEIGAEQLVKIV</sequence>
<feature type="compositionally biased region" description="Polar residues" evidence="1">
    <location>
        <begin position="167"/>
        <end position="179"/>
    </location>
</feature>
<feature type="region of interest" description="Disordered" evidence="1">
    <location>
        <begin position="83"/>
        <end position="143"/>
    </location>
</feature>
<feature type="compositionally biased region" description="Basic and acidic residues" evidence="1">
    <location>
        <begin position="128"/>
        <end position="137"/>
    </location>
</feature>
<evidence type="ECO:0000256" key="1">
    <source>
        <dbReference type="SAM" id="MobiDB-lite"/>
    </source>
</evidence>
<feature type="compositionally biased region" description="Low complexity" evidence="1">
    <location>
        <begin position="758"/>
        <end position="767"/>
    </location>
</feature>
<feature type="region of interest" description="Disordered" evidence="1">
    <location>
        <begin position="294"/>
        <end position="390"/>
    </location>
</feature>
<feature type="region of interest" description="Disordered" evidence="1">
    <location>
        <begin position="686"/>
        <end position="779"/>
    </location>
</feature>
<feature type="region of interest" description="Disordered" evidence="1">
    <location>
        <begin position="512"/>
        <end position="542"/>
    </location>
</feature>
<feature type="compositionally biased region" description="Polar residues" evidence="1">
    <location>
        <begin position="706"/>
        <end position="716"/>
    </location>
</feature>
<feature type="compositionally biased region" description="Polar residues" evidence="1">
    <location>
        <begin position="197"/>
        <end position="208"/>
    </location>
</feature>
<accession>A0A5C3EMK9</accession>
<feature type="region of interest" description="Disordered" evidence="1">
    <location>
        <begin position="1"/>
        <end position="28"/>
    </location>
</feature>
<feature type="compositionally biased region" description="Basic residues" evidence="1">
    <location>
        <begin position="185"/>
        <end position="196"/>
    </location>
</feature>